<dbReference type="OrthoDB" id="1456048at1239"/>
<dbReference type="SUPFAM" id="SSF57997">
    <property type="entry name" value="Tropomyosin"/>
    <property type="match status" value="1"/>
</dbReference>
<dbReference type="RefSeq" id="WP_035378870.1">
    <property type="nucleotide sequence ID" value="NZ_AZQP01000012.1"/>
</dbReference>
<dbReference type="EMBL" id="AZQP01000012">
    <property type="protein sequence ID" value="EYE88890.1"/>
    <property type="molecule type" value="Genomic_DNA"/>
</dbReference>
<organism evidence="2 3">
    <name type="scientific">Fervidicella metallireducens AeB</name>
    <dbReference type="NCBI Taxonomy" id="1403537"/>
    <lineage>
        <taxon>Bacteria</taxon>
        <taxon>Bacillati</taxon>
        <taxon>Bacillota</taxon>
        <taxon>Clostridia</taxon>
        <taxon>Eubacteriales</taxon>
        <taxon>Clostridiaceae</taxon>
        <taxon>Fervidicella</taxon>
    </lineage>
</organism>
<sequence>MAFLTTHKNKEEIENGIALNMLENYYDYKLKFFNEEYKKDIDELKKKIDSSEKTIQDLKNENEKLLKQNKQCKKELGTLENSIEVLKSKLKGYEEKTKKDKNSEGDNKENLSEIKLKNEELEKQLKEAKTMCKFLEKEIVQLQLERDELGKNLNYINAYFEYASSSIEENKNYLFALVINMDAKICSYLFPEILFIDSNKLEEELLSCSLNNINKIYIQRNNLSTLKINLIKEFAKKKRLKAKIIMPRNEKELIEEIIKIKYMEG</sequence>
<evidence type="ECO:0000313" key="3">
    <source>
        <dbReference type="Proteomes" id="UP000019681"/>
    </source>
</evidence>
<keyword evidence="3" id="KW-1185">Reference proteome</keyword>
<protein>
    <submittedName>
        <fullName evidence="2">Uncharacterized protein</fullName>
    </submittedName>
</protein>
<dbReference type="AlphaFoldDB" id="A0A017RY71"/>
<accession>A0A017RY71</accession>
<gene>
    <name evidence="2" type="ORF">Q428_05475</name>
</gene>
<dbReference type="STRING" id="1403537.Q428_05475"/>
<evidence type="ECO:0000256" key="1">
    <source>
        <dbReference type="SAM" id="Coils"/>
    </source>
</evidence>
<reference evidence="2 3" key="1">
    <citation type="journal article" date="2014" name="Genome Announc.">
        <title>Draft Genome Sequence of Fervidicella metallireducens Strain AeBT, an Iron-Reducing Thermoanaerobe from the Great Artesian Basin.</title>
        <authorList>
            <person name="Patel B.K."/>
        </authorList>
    </citation>
    <scope>NUCLEOTIDE SEQUENCE [LARGE SCALE GENOMIC DNA]</scope>
    <source>
        <strain evidence="2 3">AeB</strain>
    </source>
</reference>
<dbReference type="Proteomes" id="UP000019681">
    <property type="component" value="Unassembled WGS sequence"/>
</dbReference>
<evidence type="ECO:0000313" key="2">
    <source>
        <dbReference type="EMBL" id="EYE88890.1"/>
    </source>
</evidence>
<keyword evidence="1" id="KW-0175">Coiled coil</keyword>
<proteinExistence type="predicted"/>
<dbReference type="Gene3D" id="1.10.287.1490">
    <property type="match status" value="1"/>
</dbReference>
<comment type="caution">
    <text evidence="2">The sequence shown here is derived from an EMBL/GenBank/DDBJ whole genome shotgun (WGS) entry which is preliminary data.</text>
</comment>
<feature type="coiled-coil region" evidence="1">
    <location>
        <begin position="34"/>
        <end position="152"/>
    </location>
</feature>
<name>A0A017RY71_9CLOT</name>